<gene>
    <name evidence="1" type="ORF">E2C01_102003</name>
</gene>
<organism evidence="1 2">
    <name type="scientific">Portunus trituberculatus</name>
    <name type="common">Swimming crab</name>
    <name type="synonym">Neptunus trituberculatus</name>
    <dbReference type="NCBI Taxonomy" id="210409"/>
    <lineage>
        <taxon>Eukaryota</taxon>
        <taxon>Metazoa</taxon>
        <taxon>Ecdysozoa</taxon>
        <taxon>Arthropoda</taxon>
        <taxon>Crustacea</taxon>
        <taxon>Multicrustacea</taxon>
        <taxon>Malacostraca</taxon>
        <taxon>Eumalacostraca</taxon>
        <taxon>Eucarida</taxon>
        <taxon>Decapoda</taxon>
        <taxon>Pleocyemata</taxon>
        <taxon>Brachyura</taxon>
        <taxon>Eubrachyura</taxon>
        <taxon>Portunoidea</taxon>
        <taxon>Portunidae</taxon>
        <taxon>Portuninae</taxon>
        <taxon>Portunus</taxon>
    </lineage>
</organism>
<dbReference type="EMBL" id="VSRR010149949">
    <property type="protein sequence ID" value="MPD06209.1"/>
    <property type="molecule type" value="Genomic_DNA"/>
</dbReference>
<name>A0A5B7KLQ8_PORTR</name>
<evidence type="ECO:0000313" key="2">
    <source>
        <dbReference type="Proteomes" id="UP000324222"/>
    </source>
</evidence>
<comment type="caution">
    <text evidence="1">The sequence shown here is derived from an EMBL/GenBank/DDBJ whole genome shotgun (WGS) entry which is preliminary data.</text>
</comment>
<protein>
    <submittedName>
        <fullName evidence="1">Uncharacterized protein</fullName>
    </submittedName>
</protein>
<evidence type="ECO:0000313" key="1">
    <source>
        <dbReference type="EMBL" id="MPD06209.1"/>
    </source>
</evidence>
<keyword evidence="2" id="KW-1185">Reference proteome</keyword>
<dbReference type="Proteomes" id="UP000324222">
    <property type="component" value="Unassembled WGS sequence"/>
</dbReference>
<sequence>MLRPARNILHYHPLLRLLPRSPPSREASLLSRSWIHATPFDSSGSVKASSAFWKVKSRSRPQPVNATLLGLPWDRLSPSTSPLRHRISITSPRPVFPRCLHI</sequence>
<dbReference type="AlphaFoldDB" id="A0A5B7KLQ8"/>
<accession>A0A5B7KLQ8</accession>
<proteinExistence type="predicted"/>
<reference evidence="1 2" key="1">
    <citation type="submission" date="2019-05" db="EMBL/GenBank/DDBJ databases">
        <title>Another draft genome of Portunus trituberculatus and its Hox gene families provides insights of decapod evolution.</title>
        <authorList>
            <person name="Jeong J.-H."/>
            <person name="Song I."/>
            <person name="Kim S."/>
            <person name="Choi T."/>
            <person name="Kim D."/>
            <person name="Ryu S."/>
            <person name="Kim W."/>
        </authorList>
    </citation>
    <scope>NUCLEOTIDE SEQUENCE [LARGE SCALE GENOMIC DNA]</scope>
    <source>
        <tissue evidence="1">Muscle</tissue>
    </source>
</reference>